<evidence type="ECO:0000313" key="2">
    <source>
        <dbReference type="Proteomes" id="UP001153678"/>
    </source>
</evidence>
<dbReference type="EMBL" id="CAMKVN010009807">
    <property type="protein sequence ID" value="CAI2193568.1"/>
    <property type="molecule type" value="Genomic_DNA"/>
</dbReference>
<evidence type="ECO:0000313" key="1">
    <source>
        <dbReference type="EMBL" id="CAI2193568.1"/>
    </source>
</evidence>
<reference evidence="1" key="1">
    <citation type="submission" date="2022-08" db="EMBL/GenBank/DDBJ databases">
        <authorList>
            <person name="Kallberg Y."/>
            <person name="Tangrot J."/>
            <person name="Rosling A."/>
        </authorList>
    </citation>
    <scope>NUCLEOTIDE SEQUENCE</scope>
    <source>
        <strain evidence="1">Wild A</strain>
    </source>
</reference>
<dbReference type="Proteomes" id="UP001153678">
    <property type="component" value="Unassembled WGS sequence"/>
</dbReference>
<organism evidence="1 2">
    <name type="scientific">Funneliformis geosporum</name>
    <dbReference type="NCBI Taxonomy" id="1117311"/>
    <lineage>
        <taxon>Eukaryota</taxon>
        <taxon>Fungi</taxon>
        <taxon>Fungi incertae sedis</taxon>
        <taxon>Mucoromycota</taxon>
        <taxon>Glomeromycotina</taxon>
        <taxon>Glomeromycetes</taxon>
        <taxon>Glomerales</taxon>
        <taxon>Glomeraceae</taxon>
        <taxon>Funneliformis</taxon>
    </lineage>
</organism>
<feature type="non-terminal residue" evidence="1">
    <location>
        <position position="1"/>
    </location>
</feature>
<comment type="caution">
    <text evidence="1">The sequence shown here is derived from an EMBL/GenBank/DDBJ whole genome shotgun (WGS) entry which is preliminary data.</text>
</comment>
<dbReference type="AlphaFoldDB" id="A0A9W4T5D0"/>
<gene>
    <name evidence="1" type="ORF">FWILDA_LOCUS16140</name>
</gene>
<accession>A0A9W4T5D0</accession>
<name>A0A9W4T5D0_9GLOM</name>
<protein>
    <submittedName>
        <fullName evidence="1">10779_t:CDS:1</fullName>
    </submittedName>
</protein>
<proteinExistence type="predicted"/>
<sequence>DILDCESHLLSTSEESSTIISIFFLQSGNRHTPVEMCKSFLSIQSL</sequence>
<keyword evidence="2" id="KW-1185">Reference proteome</keyword>